<keyword evidence="6" id="KW-1185">Reference proteome</keyword>
<dbReference type="AlphaFoldDB" id="A0A085NDM9"/>
<sequence length="75" mass="8408">MHISTKAIKDMQKRKLDQTLSCMEQVVIGQKGTRGTISKSLIFEALIQATYTSRDSQSRGQPGCNEEETIRHSIP</sequence>
<name>A0A085NDM9_9BILA</name>
<evidence type="ECO:0000256" key="1">
    <source>
        <dbReference type="SAM" id="MobiDB-lite"/>
    </source>
</evidence>
<evidence type="ECO:0000313" key="3">
    <source>
        <dbReference type="EMBL" id="KFD59552.1"/>
    </source>
</evidence>
<dbReference type="Proteomes" id="UP000030758">
    <property type="component" value="Unassembled WGS sequence"/>
</dbReference>
<protein>
    <submittedName>
        <fullName evidence="4">Uncharacterized protein</fullName>
    </submittedName>
</protein>
<reference evidence="4 6" key="1">
    <citation type="journal article" date="2014" name="Nat. Genet.">
        <title>Genome and transcriptome of the porcine whipworm Trichuris suis.</title>
        <authorList>
            <person name="Jex A.R."/>
            <person name="Nejsum P."/>
            <person name="Schwarz E.M."/>
            <person name="Hu L."/>
            <person name="Young N.D."/>
            <person name="Hall R.S."/>
            <person name="Korhonen P.K."/>
            <person name="Liao S."/>
            <person name="Thamsborg S."/>
            <person name="Xia J."/>
            <person name="Xu P."/>
            <person name="Wang S."/>
            <person name="Scheerlinck J.P."/>
            <person name="Hofmann A."/>
            <person name="Sternberg P.W."/>
            <person name="Wang J."/>
            <person name="Gasser R.B."/>
        </authorList>
    </citation>
    <scope>NUCLEOTIDE SEQUENCE [LARGE SCALE GENOMIC DNA]</scope>
    <source>
        <strain evidence="4">DCEP-RM93F</strain>
        <strain evidence="2">DCEP-RM93M</strain>
    </source>
</reference>
<feature type="region of interest" description="Disordered" evidence="1">
    <location>
        <begin position="52"/>
        <end position="75"/>
    </location>
</feature>
<gene>
    <name evidence="2" type="ORF">M513_03482</name>
    <name evidence="4" type="ORF">M514_03482</name>
    <name evidence="5" type="ORF">M514_20256</name>
    <name evidence="3" type="ORF">M514_28270</name>
</gene>
<evidence type="ECO:0000313" key="2">
    <source>
        <dbReference type="EMBL" id="KFD55734.1"/>
    </source>
</evidence>
<proteinExistence type="predicted"/>
<evidence type="ECO:0000313" key="4">
    <source>
        <dbReference type="EMBL" id="KFD67575.1"/>
    </source>
</evidence>
<evidence type="ECO:0000313" key="6">
    <source>
        <dbReference type="Proteomes" id="UP000030764"/>
    </source>
</evidence>
<evidence type="ECO:0000313" key="5">
    <source>
        <dbReference type="EMBL" id="KFD67579.1"/>
    </source>
</evidence>
<dbReference type="EMBL" id="KL367513">
    <property type="protein sequence ID" value="KFD67575.1"/>
    <property type="molecule type" value="Genomic_DNA"/>
</dbReference>
<organism evidence="4">
    <name type="scientific">Trichuris suis</name>
    <name type="common">pig whipworm</name>
    <dbReference type="NCBI Taxonomy" id="68888"/>
    <lineage>
        <taxon>Eukaryota</taxon>
        <taxon>Metazoa</taxon>
        <taxon>Ecdysozoa</taxon>
        <taxon>Nematoda</taxon>
        <taxon>Enoplea</taxon>
        <taxon>Dorylaimia</taxon>
        <taxon>Trichinellida</taxon>
        <taxon>Trichuridae</taxon>
        <taxon>Trichuris</taxon>
    </lineage>
</organism>
<dbReference type="EMBL" id="KL367838">
    <property type="protein sequence ID" value="KFD59552.1"/>
    <property type="molecule type" value="Genomic_DNA"/>
</dbReference>
<dbReference type="Proteomes" id="UP000030764">
    <property type="component" value="Unassembled WGS sequence"/>
</dbReference>
<dbReference type="EMBL" id="KL367513">
    <property type="protein sequence ID" value="KFD67579.1"/>
    <property type="molecule type" value="Genomic_DNA"/>
</dbReference>
<dbReference type="EMBL" id="KL363198">
    <property type="protein sequence ID" value="KFD55734.1"/>
    <property type="molecule type" value="Genomic_DNA"/>
</dbReference>
<accession>A0A085NDM9</accession>